<dbReference type="Proteomes" id="UP000494102">
    <property type="component" value="Unassembled WGS sequence"/>
</dbReference>
<dbReference type="AlphaFoldDB" id="A0A6J5K4A1"/>
<dbReference type="InterPro" id="IPR052183">
    <property type="entry name" value="IS_Transposase"/>
</dbReference>
<accession>A0A6J5K4A1</accession>
<dbReference type="RefSeq" id="WP_041745365.1">
    <property type="nucleotide sequence ID" value="NZ_CADILN010000002.1"/>
</dbReference>
<evidence type="ECO:0000313" key="3">
    <source>
        <dbReference type="Proteomes" id="UP000494102"/>
    </source>
</evidence>
<organism evidence="2 3">
    <name type="scientific">Paraburkholderia phenoliruptrix</name>
    <dbReference type="NCBI Taxonomy" id="252970"/>
    <lineage>
        <taxon>Bacteria</taxon>
        <taxon>Pseudomonadati</taxon>
        <taxon>Pseudomonadota</taxon>
        <taxon>Betaproteobacteria</taxon>
        <taxon>Burkholderiales</taxon>
        <taxon>Burkholderiaceae</taxon>
        <taxon>Paraburkholderia</taxon>
    </lineage>
</organism>
<dbReference type="InterPro" id="IPR032874">
    <property type="entry name" value="DDE_dom"/>
</dbReference>
<dbReference type="Pfam" id="PF13610">
    <property type="entry name" value="DDE_Tnp_IS240"/>
    <property type="match status" value="1"/>
</dbReference>
<proteinExistence type="predicted"/>
<sequence>MDKTYVKVNGEWEYLYRAGDKTGDTVDFLLRARRDKVADRCYFEKAIDQKRCPGDADERQERRQSRGARCDQRRTRNVIKIRPAKYLNNVVEQDHRAIKRRIRPMLGFKNLRCTRILLNGIEVMHMVKNAQLMCCHSTARSAAEQLYALDA</sequence>
<feature type="domain" description="DDE" evidence="1">
    <location>
        <begin position="2"/>
        <end position="129"/>
    </location>
</feature>
<dbReference type="EMBL" id="CADILN010000002">
    <property type="protein sequence ID" value="CAB4048590.1"/>
    <property type="molecule type" value="Genomic_DNA"/>
</dbReference>
<dbReference type="PANTHER" id="PTHR35528">
    <property type="entry name" value="BLL1675 PROTEIN"/>
    <property type="match status" value="1"/>
</dbReference>
<protein>
    <submittedName>
        <fullName evidence="2">IS6 family transposase ISBmu21</fullName>
    </submittedName>
</protein>
<reference evidence="2 3" key="1">
    <citation type="submission" date="2020-04" db="EMBL/GenBank/DDBJ databases">
        <authorList>
            <person name="De Canck E."/>
        </authorList>
    </citation>
    <scope>NUCLEOTIDE SEQUENCE [LARGE SCALE GENOMIC DNA]</scope>
    <source>
        <strain evidence="2 3">LMG 9964</strain>
    </source>
</reference>
<name>A0A6J5K4A1_9BURK</name>
<evidence type="ECO:0000259" key="1">
    <source>
        <dbReference type="Pfam" id="PF13610"/>
    </source>
</evidence>
<dbReference type="GeneID" id="27797231"/>
<gene>
    <name evidence="2" type="ORF">LMG9964_02231</name>
</gene>
<dbReference type="PANTHER" id="PTHR35528:SF3">
    <property type="entry name" value="BLL1675 PROTEIN"/>
    <property type="match status" value="1"/>
</dbReference>
<evidence type="ECO:0000313" key="2">
    <source>
        <dbReference type="EMBL" id="CAB4048590.1"/>
    </source>
</evidence>